<comment type="caution">
    <text evidence="2">The sequence shown here is derived from an EMBL/GenBank/DDBJ whole genome shotgun (WGS) entry which is preliminary data.</text>
</comment>
<sequence>MKAVVTGRYPMARSLSPSKWRLGGPHRMPLRAVHCSRGRQTLRLGLRWAGELQHPCCCLQTAPRPPRGSDTGAAGSGSRAGAEKSSAEVRAGDRPPGWVSEPGLQPRQGRQPCSAKPESAAPSWAWFQVDPPLHRAGSLTGAVLPSLPGLRFS</sequence>
<feature type="compositionally biased region" description="Low complexity" evidence="1">
    <location>
        <begin position="68"/>
        <end position="80"/>
    </location>
</feature>
<name>A0A9D3X7P9_9SAUR</name>
<proteinExistence type="predicted"/>
<dbReference type="EMBL" id="JAHDVG010000480">
    <property type="protein sequence ID" value="KAH1174377.1"/>
    <property type="molecule type" value="Genomic_DNA"/>
</dbReference>
<keyword evidence="3" id="KW-1185">Reference proteome</keyword>
<feature type="compositionally biased region" description="Basic and acidic residues" evidence="1">
    <location>
        <begin position="81"/>
        <end position="93"/>
    </location>
</feature>
<dbReference type="Proteomes" id="UP000827986">
    <property type="component" value="Unassembled WGS sequence"/>
</dbReference>
<dbReference type="AlphaFoldDB" id="A0A9D3X7P9"/>
<gene>
    <name evidence="2" type="ORF">KIL84_002521</name>
</gene>
<accession>A0A9D3X7P9</accession>
<evidence type="ECO:0000313" key="3">
    <source>
        <dbReference type="Proteomes" id="UP000827986"/>
    </source>
</evidence>
<feature type="region of interest" description="Disordered" evidence="1">
    <location>
        <begin position="60"/>
        <end position="121"/>
    </location>
</feature>
<organism evidence="2 3">
    <name type="scientific">Mauremys mutica</name>
    <name type="common">yellowpond turtle</name>
    <dbReference type="NCBI Taxonomy" id="74926"/>
    <lineage>
        <taxon>Eukaryota</taxon>
        <taxon>Metazoa</taxon>
        <taxon>Chordata</taxon>
        <taxon>Craniata</taxon>
        <taxon>Vertebrata</taxon>
        <taxon>Euteleostomi</taxon>
        <taxon>Archelosauria</taxon>
        <taxon>Testudinata</taxon>
        <taxon>Testudines</taxon>
        <taxon>Cryptodira</taxon>
        <taxon>Durocryptodira</taxon>
        <taxon>Testudinoidea</taxon>
        <taxon>Geoemydidae</taxon>
        <taxon>Geoemydinae</taxon>
        <taxon>Mauremys</taxon>
    </lineage>
</organism>
<evidence type="ECO:0000313" key="2">
    <source>
        <dbReference type="EMBL" id="KAH1174377.1"/>
    </source>
</evidence>
<reference evidence="2" key="1">
    <citation type="submission" date="2021-09" db="EMBL/GenBank/DDBJ databases">
        <title>The genome of Mauremys mutica provides insights into the evolution of semi-aquatic lifestyle.</title>
        <authorList>
            <person name="Gong S."/>
            <person name="Gao Y."/>
        </authorList>
    </citation>
    <scope>NUCLEOTIDE SEQUENCE</scope>
    <source>
        <strain evidence="2">MM-2020</strain>
        <tissue evidence="2">Muscle</tissue>
    </source>
</reference>
<evidence type="ECO:0000256" key="1">
    <source>
        <dbReference type="SAM" id="MobiDB-lite"/>
    </source>
</evidence>
<protein>
    <submittedName>
        <fullName evidence="2">Uncharacterized protein</fullName>
    </submittedName>
</protein>